<organism evidence="2 3">
    <name type="scientific">Agrococcus baldri</name>
    <dbReference type="NCBI Taxonomy" id="153730"/>
    <lineage>
        <taxon>Bacteria</taxon>
        <taxon>Bacillati</taxon>
        <taxon>Actinomycetota</taxon>
        <taxon>Actinomycetes</taxon>
        <taxon>Micrococcales</taxon>
        <taxon>Microbacteriaceae</taxon>
        <taxon>Agrococcus</taxon>
    </lineage>
</organism>
<feature type="transmembrane region" description="Helical" evidence="1">
    <location>
        <begin position="165"/>
        <end position="185"/>
    </location>
</feature>
<evidence type="ECO:0000256" key="1">
    <source>
        <dbReference type="SAM" id="Phobius"/>
    </source>
</evidence>
<dbReference type="Proteomes" id="UP000321749">
    <property type="component" value="Unassembled WGS sequence"/>
</dbReference>
<keyword evidence="1" id="KW-0812">Transmembrane</keyword>
<evidence type="ECO:0000313" key="2">
    <source>
        <dbReference type="EMBL" id="GEK81682.1"/>
    </source>
</evidence>
<sequence length="244" mass="26756">MDTSGPARSTTGRPALDPRLLRRALLVGRAVVALLILAAIVGQLITSLTFWTQRGDADIPLNVVNFFAFFTIESNILAMVVLALLVAAQLGRPKVGRRFDVLLLCASTYMVVTGIVYNTLLRGIELPQGATLGWSNEVLHLVAPLWMLIDWLVSPRLRDLRWRDLWIVAVYPLAWLAVTLLRGPITPDQAAGDGSWYPYPFLDPANFGNGYAGVTVMCLVVAVTVLVGAALLLAHARWRARSRD</sequence>
<feature type="transmembrane region" description="Helical" evidence="1">
    <location>
        <begin position="99"/>
        <end position="120"/>
    </location>
</feature>
<protein>
    <recommendedName>
        <fullName evidence="4">Pr6Pr family membrane protein</fullName>
    </recommendedName>
</protein>
<gene>
    <name evidence="2" type="ORF">ABA31_30330</name>
</gene>
<proteinExistence type="predicted"/>
<feature type="transmembrane region" description="Helical" evidence="1">
    <location>
        <begin position="132"/>
        <end position="153"/>
    </location>
</feature>
<keyword evidence="1" id="KW-1133">Transmembrane helix</keyword>
<keyword evidence="3" id="KW-1185">Reference proteome</keyword>
<dbReference type="EMBL" id="BJUU01000040">
    <property type="protein sequence ID" value="GEK81682.1"/>
    <property type="molecule type" value="Genomic_DNA"/>
</dbReference>
<name>A0AA87RFF3_9MICO</name>
<reference evidence="2 3" key="1">
    <citation type="submission" date="2019-07" db="EMBL/GenBank/DDBJ databases">
        <title>Whole genome shotgun sequence of Agrococcus baldri NBRC 103055.</title>
        <authorList>
            <person name="Hosoyama A."/>
            <person name="Uohara A."/>
            <person name="Ohji S."/>
            <person name="Ichikawa N."/>
        </authorList>
    </citation>
    <scope>NUCLEOTIDE SEQUENCE [LARGE SCALE GENOMIC DNA]</scope>
    <source>
        <strain evidence="2 3">NBRC 103055</strain>
    </source>
</reference>
<feature type="transmembrane region" description="Helical" evidence="1">
    <location>
        <begin position="211"/>
        <end position="234"/>
    </location>
</feature>
<evidence type="ECO:0008006" key="4">
    <source>
        <dbReference type="Google" id="ProtNLM"/>
    </source>
</evidence>
<dbReference type="AlphaFoldDB" id="A0AA87RFF3"/>
<keyword evidence="1" id="KW-0472">Membrane</keyword>
<comment type="caution">
    <text evidence="2">The sequence shown here is derived from an EMBL/GenBank/DDBJ whole genome shotgun (WGS) entry which is preliminary data.</text>
</comment>
<dbReference type="NCBIfam" id="NF038065">
    <property type="entry name" value="Pr6Pr"/>
    <property type="match status" value="1"/>
</dbReference>
<dbReference type="RefSeq" id="WP_186808310.1">
    <property type="nucleotide sequence ID" value="NZ_BJUU01000040.1"/>
</dbReference>
<accession>A0AA87RFF3</accession>
<feature type="transmembrane region" description="Helical" evidence="1">
    <location>
        <begin position="66"/>
        <end position="87"/>
    </location>
</feature>
<dbReference type="InterPro" id="IPR049713">
    <property type="entry name" value="Pr6Pr-like"/>
</dbReference>
<feature type="transmembrane region" description="Helical" evidence="1">
    <location>
        <begin position="26"/>
        <end position="46"/>
    </location>
</feature>
<evidence type="ECO:0000313" key="3">
    <source>
        <dbReference type="Proteomes" id="UP000321749"/>
    </source>
</evidence>